<proteinExistence type="predicted"/>
<dbReference type="EMBL" id="AGDZ01000037">
    <property type="protein sequence ID" value="EMB20023.1"/>
    <property type="molecule type" value="Genomic_DNA"/>
</dbReference>
<dbReference type="AlphaFoldDB" id="M2BEJ1"/>
<evidence type="ECO:0000313" key="3">
    <source>
        <dbReference type="Proteomes" id="UP000016183"/>
    </source>
</evidence>
<name>M2BEJ1_TREDN</name>
<comment type="caution">
    <text evidence="2">The sequence shown here is derived from an EMBL/GenBank/DDBJ whole genome shotgun (WGS) entry which is preliminary data.</text>
</comment>
<protein>
    <recommendedName>
        <fullName evidence="4">Lipoprotein</fullName>
    </recommendedName>
</protein>
<dbReference type="HOGENOM" id="CLU_1098119_0_0_12"/>
<evidence type="ECO:0000313" key="2">
    <source>
        <dbReference type="EMBL" id="EMB20023.1"/>
    </source>
</evidence>
<feature type="signal peptide" evidence="1">
    <location>
        <begin position="1"/>
        <end position="23"/>
    </location>
</feature>
<dbReference type="RefSeq" id="WP_010697597.1">
    <property type="nucleotide sequence ID" value="NZ_KB442454.1"/>
</dbReference>
<reference evidence="2 3" key="1">
    <citation type="submission" date="2012-01" db="EMBL/GenBank/DDBJ databases">
        <title>The Genome Sequence of Treponema denticola SP33.</title>
        <authorList>
            <consortium name="The Broad Institute Genome Sequencing Platform"/>
            <person name="Earl A."/>
            <person name="Ward D."/>
            <person name="Feldgarden M."/>
            <person name="Gevers D."/>
            <person name="Blanton J.M."/>
            <person name="Fenno C.J."/>
            <person name="Baranova O.V."/>
            <person name="Mathney J."/>
            <person name="Dewhirst F.E."/>
            <person name="Izard J."/>
            <person name="Young S.K."/>
            <person name="Zeng Q."/>
            <person name="Gargeya S."/>
            <person name="Fitzgerald M."/>
            <person name="Haas B."/>
            <person name="Abouelleil A."/>
            <person name="Alvarado L."/>
            <person name="Arachchi H.M."/>
            <person name="Berlin A."/>
            <person name="Chapman S.B."/>
            <person name="Gearin G."/>
            <person name="Goldberg J."/>
            <person name="Griggs A."/>
            <person name="Gujja S."/>
            <person name="Hansen M."/>
            <person name="Heiman D."/>
            <person name="Howarth C."/>
            <person name="Larimer J."/>
            <person name="Lui A."/>
            <person name="MacDonald P.J.P."/>
            <person name="McCowen C."/>
            <person name="Montmayeur A."/>
            <person name="Murphy C."/>
            <person name="Neiman D."/>
            <person name="Pearson M."/>
            <person name="Priest M."/>
            <person name="Roberts A."/>
            <person name="Saif S."/>
            <person name="Shea T."/>
            <person name="Sisk P."/>
            <person name="Stolte C."/>
            <person name="Sykes S."/>
            <person name="Wortman J."/>
            <person name="Nusbaum C."/>
            <person name="Birren B."/>
        </authorList>
    </citation>
    <scope>NUCLEOTIDE SEQUENCE [LARGE SCALE GENOMIC DNA]</scope>
    <source>
        <strain evidence="2 3">SP33</strain>
    </source>
</reference>
<feature type="chain" id="PRO_5004020868" description="Lipoprotein" evidence="1">
    <location>
        <begin position="24"/>
        <end position="253"/>
    </location>
</feature>
<organism evidence="2 3">
    <name type="scientific">Treponema denticola SP33</name>
    <dbReference type="NCBI Taxonomy" id="999437"/>
    <lineage>
        <taxon>Bacteria</taxon>
        <taxon>Pseudomonadati</taxon>
        <taxon>Spirochaetota</taxon>
        <taxon>Spirochaetia</taxon>
        <taxon>Spirochaetales</taxon>
        <taxon>Treponemataceae</taxon>
        <taxon>Treponema</taxon>
    </lineage>
</organism>
<evidence type="ECO:0000256" key="1">
    <source>
        <dbReference type="SAM" id="SignalP"/>
    </source>
</evidence>
<sequence length="253" mass="29343">MKKIIFLAGIILTLLGGCNMNGAGIKEEGQNMGWLTPIPEGTTWENIKEPTEGVQPIADEFSSAMWTMPTEISNKRYQIRFNAENNICKIYRHVGGSDEWFYDKSCFRKHEDGKIIFDFKPYIDYAESYSMNTCWIESYAMFKEYYEYSKRKFETATDPEIKKEAKKDMDDFYKAMKQCETFESFKKMEKVGEWFQHYKNVHNKEAAALKTINPITAVLSSGKNSLTLKMVVINVDWETGTADNAENVVFTRE</sequence>
<dbReference type="PATRIC" id="fig|999437.3.peg.2659"/>
<evidence type="ECO:0008006" key="4">
    <source>
        <dbReference type="Google" id="ProtNLM"/>
    </source>
</evidence>
<gene>
    <name evidence="2" type="ORF">HMPREF9733_02579</name>
</gene>
<dbReference type="OrthoDB" id="9804309at2"/>
<accession>M2BEJ1</accession>
<dbReference type="PROSITE" id="PS51257">
    <property type="entry name" value="PROKAR_LIPOPROTEIN"/>
    <property type="match status" value="1"/>
</dbReference>
<keyword evidence="1" id="KW-0732">Signal</keyword>
<dbReference type="Proteomes" id="UP000016183">
    <property type="component" value="Unassembled WGS sequence"/>
</dbReference>